<dbReference type="KEGG" id="paj:PAJ_p0184"/>
<geneLocation type="plasmid" evidence="7 8">
    <name>pEA320</name>
</geneLocation>
<name>A0A0H3L412_PANAA</name>
<feature type="transmembrane region" description="Helical" evidence="5">
    <location>
        <begin position="62"/>
        <end position="79"/>
    </location>
</feature>
<proteinExistence type="predicted"/>
<evidence type="ECO:0000256" key="3">
    <source>
        <dbReference type="ARBA" id="ARBA00022989"/>
    </source>
</evidence>
<evidence type="ECO:0000256" key="1">
    <source>
        <dbReference type="ARBA" id="ARBA00004651"/>
    </source>
</evidence>
<keyword evidence="7" id="KW-0614">Plasmid</keyword>
<evidence type="ECO:0000256" key="2">
    <source>
        <dbReference type="ARBA" id="ARBA00022692"/>
    </source>
</evidence>
<comment type="subcellular location">
    <subcellularLocation>
        <location evidence="1">Cell membrane</location>
        <topology evidence="1">Multi-pass membrane protein</topology>
    </subcellularLocation>
</comment>
<evidence type="ECO:0000256" key="5">
    <source>
        <dbReference type="SAM" id="Phobius"/>
    </source>
</evidence>
<feature type="transmembrane region" description="Helical" evidence="5">
    <location>
        <begin position="85"/>
        <end position="111"/>
    </location>
</feature>
<feature type="domain" description="ABC transmembrane type-1" evidence="6">
    <location>
        <begin position="63"/>
        <end position="225"/>
    </location>
</feature>
<gene>
    <name evidence="7" type="ORF">PAJ_p0184</name>
</gene>
<dbReference type="EMBL" id="AP012033">
    <property type="protein sequence ID" value="BAK14051.1"/>
    <property type="molecule type" value="Genomic_DNA"/>
</dbReference>
<feature type="transmembrane region" description="Helical" evidence="5">
    <location>
        <begin position="287"/>
        <end position="303"/>
    </location>
</feature>
<dbReference type="Pfam" id="PF13748">
    <property type="entry name" value="ABC_membrane_3"/>
    <property type="match status" value="1"/>
</dbReference>
<dbReference type="GO" id="GO:0140359">
    <property type="term" value="F:ABC-type transporter activity"/>
    <property type="evidence" value="ECO:0007669"/>
    <property type="project" value="InterPro"/>
</dbReference>
<dbReference type="eggNOG" id="COG1132">
    <property type="taxonomic scope" value="Bacteria"/>
</dbReference>
<dbReference type="HOGENOM" id="CLU_081577_0_0_6"/>
<dbReference type="GO" id="GO:0005886">
    <property type="term" value="C:plasma membrane"/>
    <property type="evidence" value="ECO:0007669"/>
    <property type="project" value="UniProtKB-SubCell"/>
</dbReference>
<dbReference type="Proteomes" id="UP000006690">
    <property type="component" value="Plasmid pEA320"/>
</dbReference>
<feature type="transmembrane region" description="Helical" evidence="5">
    <location>
        <begin position="188"/>
        <end position="208"/>
    </location>
</feature>
<dbReference type="SUPFAM" id="SSF90123">
    <property type="entry name" value="ABC transporter transmembrane region"/>
    <property type="match status" value="1"/>
</dbReference>
<evidence type="ECO:0000259" key="6">
    <source>
        <dbReference type="PROSITE" id="PS50929"/>
    </source>
</evidence>
<feature type="transmembrane region" description="Helical" evidence="5">
    <location>
        <begin position="257"/>
        <end position="275"/>
    </location>
</feature>
<dbReference type="PATRIC" id="fig|932677.3.peg.4577"/>
<dbReference type="AlphaFoldDB" id="A0A0H3L412"/>
<evidence type="ECO:0000313" key="7">
    <source>
        <dbReference type="EMBL" id="BAK14051.1"/>
    </source>
</evidence>
<keyword evidence="2 5" id="KW-0812">Transmembrane</keyword>
<evidence type="ECO:0000313" key="8">
    <source>
        <dbReference type="Proteomes" id="UP000006690"/>
    </source>
</evidence>
<organism evidence="7 8">
    <name type="scientific">Pantoea ananatis (strain AJ13355)</name>
    <dbReference type="NCBI Taxonomy" id="932677"/>
    <lineage>
        <taxon>Bacteria</taxon>
        <taxon>Pseudomonadati</taxon>
        <taxon>Pseudomonadota</taxon>
        <taxon>Gammaproteobacteria</taxon>
        <taxon>Enterobacterales</taxon>
        <taxon>Erwiniaceae</taxon>
        <taxon>Pantoea</taxon>
    </lineage>
</organism>
<dbReference type="PROSITE" id="PS50929">
    <property type="entry name" value="ABC_TM1F"/>
    <property type="match status" value="1"/>
</dbReference>
<dbReference type="GO" id="GO:0005524">
    <property type="term" value="F:ATP binding"/>
    <property type="evidence" value="ECO:0007669"/>
    <property type="project" value="InterPro"/>
</dbReference>
<dbReference type="Gene3D" id="1.20.1560.10">
    <property type="entry name" value="ABC transporter type 1, transmembrane domain"/>
    <property type="match status" value="1"/>
</dbReference>
<sequence>MTPGLTLSNRSNTMRWLLSDRSILTVYQKKIMCSHKTITPETAPQNAIATLKMLGRRHSKKLFLTLLLVVAENVTYLLYPLLAGFAINAIVTGQALHAVLYAVMVFTMWALGAARRSVDTRTFARIYAELAVPVIVAQRHEKQNASTIAARVTLSREFVDFFELHLPTLITSLASISGAAIMLLVIEFWTGVGCLIILLILACFLPGFSRKNEALFGRLNNRLEKEVSLVTVAQAPALAKHYGVLARLRIGLSDREALGFITIGTAAALLFAFTILSMTRKGMGDAGHIYSVMTYLWMFAMSLDDGPRLLEKYSQLKDIGKRVNTGS</sequence>
<keyword evidence="3 5" id="KW-1133">Transmembrane helix</keyword>
<dbReference type="InterPro" id="IPR036640">
    <property type="entry name" value="ABC1_TM_sf"/>
</dbReference>
<feature type="transmembrane region" description="Helical" evidence="5">
    <location>
        <begin position="161"/>
        <end position="182"/>
    </location>
</feature>
<evidence type="ECO:0000256" key="4">
    <source>
        <dbReference type="ARBA" id="ARBA00023136"/>
    </source>
</evidence>
<dbReference type="InterPro" id="IPR011527">
    <property type="entry name" value="ABC1_TM_dom"/>
</dbReference>
<protein>
    <recommendedName>
        <fullName evidence="6">ABC transmembrane type-1 domain-containing protein</fullName>
    </recommendedName>
</protein>
<accession>A0A0H3L412</accession>
<reference evidence="8" key="1">
    <citation type="journal article" date="2012" name="Appl. Microbiol. Biotechnol.">
        <title>The complete genome sequence of Pantoea ananatis AJ13355, an organism with great biotechnological potential.</title>
        <authorList>
            <person name="Hara Y."/>
            <person name="Kadotani N."/>
            <person name="Izui H."/>
            <person name="Katashkina J.I."/>
            <person name="Kuvaeva T.M."/>
            <person name="Andreeva I.G."/>
            <person name="Golubeva L.I."/>
            <person name="Malko D.B."/>
            <person name="Makeev V.J."/>
            <person name="Mashko S.V."/>
            <person name="Kozlov Y.I."/>
        </authorList>
    </citation>
    <scope>NUCLEOTIDE SEQUENCE [LARGE SCALE GENOMIC DNA]</scope>
    <source>
        <strain evidence="8">AJ13355</strain>
        <plasmid evidence="8">Plasmid pEA320</plasmid>
    </source>
</reference>
<keyword evidence="4 5" id="KW-0472">Membrane</keyword>